<dbReference type="Pfam" id="PF00582">
    <property type="entry name" value="Usp"/>
    <property type="match status" value="2"/>
</dbReference>
<dbReference type="Proteomes" id="UP000431901">
    <property type="component" value="Unassembled WGS sequence"/>
</dbReference>
<comment type="caution">
    <text evidence="3">The sequence shown here is derived from an EMBL/GenBank/DDBJ whole genome shotgun (WGS) entry which is preliminary data.</text>
</comment>
<sequence length="301" mass="30793">MTPAPVLVGYTADERGDDALALADLYARATGAPLTVANVRPPGWPARGPGSVDAEWTAYLREHSAEVLDLAARRLGDRADTDFVSHPHRGSGRGLAEAARAAGAGLIVIGSAPGGPRGGVAVGSTADQLLHGAPVPVLLAPVGFADAPPPRLERLTVAYRRGREDPLPGAADLAAALDAPVRLVSLVPRPAGLPARFRRGAQDAGDVVARALAAAEDDLADAAARLRDRLPAHLEITTETAEGAGIGAALRSLALLPGELLACQSSHDGPIRKVFLGESSGKIVRAAPCPIVVLPRGNPPE</sequence>
<dbReference type="SUPFAM" id="SSF52402">
    <property type="entry name" value="Adenine nucleotide alpha hydrolases-like"/>
    <property type="match status" value="2"/>
</dbReference>
<name>A0A6I4WLZ1_9ACTN</name>
<protein>
    <submittedName>
        <fullName evidence="3">Universal stress protein</fullName>
    </submittedName>
</protein>
<dbReference type="EMBL" id="WUTW01000008">
    <property type="protein sequence ID" value="MXQ67642.1"/>
    <property type="molecule type" value="Genomic_DNA"/>
</dbReference>
<gene>
    <name evidence="3" type="ORF">GQ466_26850</name>
</gene>
<keyword evidence="4" id="KW-1185">Reference proteome</keyword>
<evidence type="ECO:0000313" key="4">
    <source>
        <dbReference type="Proteomes" id="UP000431901"/>
    </source>
</evidence>
<dbReference type="PANTHER" id="PTHR46268">
    <property type="entry name" value="STRESS RESPONSE PROTEIN NHAX"/>
    <property type="match status" value="1"/>
</dbReference>
<dbReference type="AlphaFoldDB" id="A0A6I4WLZ1"/>
<evidence type="ECO:0000259" key="2">
    <source>
        <dbReference type="Pfam" id="PF00582"/>
    </source>
</evidence>
<dbReference type="RefSeq" id="WP_161105833.1">
    <property type="nucleotide sequence ID" value="NZ_JBHLYI010000011.1"/>
</dbReference>
<dbReference type="InterPro" id="IPR006016">
    <property type="entry name" value="UspA"/>
</dbReference>
<dbReference type="Gene3D" id="3.40.50.12370">
    <property type="match status" value="1"/>
</dbReference>
<reference evidence="3 4" key="1">
    <citation type="submission" date="2019-12" db="EMBL/GenBank/DDBJ databases">
        <title>Nocardia macrotermitis sp. nov. and Nocardia aurantia sp. nov., isolated from the gut of the fungus growing-termite Macrotermes natalensis.</title>
        <authorList>
            <person name="Christine B."/>
            <person name="Rene B."/>
        </authorList>
    </citation>
    <scope>NUCLEOTIDE SEQUENCE [LARGE SCALE GENOMIC DNA]</scope>
    <source>
        <strain evidence="3 4">DSM 102126</strain>
    </source>
</reference>
<accession>A0A6I4WLZ1</accession>
<evidence type="ECO:0000256" key="1">
    <source>
        <dbReference type="ARBA" id="ARBA00008791"/>
    </source>
</evidence>
<dbReference type="PANTHER" id="PTHR46268:SF6">
    <property type="entry name" value="UNIVERSAL STRESS PROTEIN UP12"/>
    <property type="match status" value="1"/>
</dbReference>
<feature type="domain" description="UspA" evidence="2">
    <location>
        <begin position="6"/>
        <end position="140"/>
    </location>
</feature>
<dbReference type="OrthoDB" id="5242641at2"/>
<organism evidence="3 4">
    <name type="scientific">Actinomadura rayongensis</name>
    <dbReference type="NCBI Taxonomy" id="1429076"/>
    <lineage>
        <taxon>Bacteria</taxon>
        <taxon>Bacillati</taxon>
        <taxon>Actinomycetota</taxon>
        <taxon>Actinomycetes</taxon>
        <taxon>Streptosporangiales</taxon>
        <taxon>Thermomonosporaceae</taxon>
        <taxon>Actinomadura</taxon>
    </lineage>
</organism>
<comment type="similarity">
    <text evidence="1">Belongs to the universal stress protein A family.</text>
</comment>
<proteinExistence type="inferred from homology"/>
<feature type="domain" description="UspA" evidence="2">
    <location>
        <begin position="170"/>
        <end position="295"/>
    </location>
</feature>
<evidence type="ECO:0000313" key="3">
    <source>
        <dbReference type="EMBL" id="MXQ67642.1"/>
    </source>
</evidence>